<evidence type="ECO:0000256" key="3">
    <source>
        <dbReference type="ARBA" id="ARBA00022603"/>
    </source>
</evidence>
<evidence type="ECO:0000256" key="4">
    <source>
        <dbReference type="ARBA" id="ARBA00022679"/>
    </source>
</evidence>
<dbReference type="Pfam" id="PF02086">
    <property type="entry name" value="MethyltransfD12"/>
    <property type="match status" value="1"/>
</dbReference>
<dbReference type="PIRSF" id="PIRSF000398">
    <property type="entry name" value="M_m6A_EcoRV"/>
    <property type="match status" value="1"/>
</dbReference>
<dbReference type="Gene3D" id="1.10.1020.10">
    <property type="entry name" value="Adenine-specific Methyltransferase, Domain 2"/>
    <property type="match status" value="1"/>
</dbReference>
<keyword evidence="8" id="KW-1185">Reference proteome</keyword>
<gene>
    <name evidence="7" type="ORF">ACFODU_06205</name>
</gene>
<proteinExistence type="inferred from homology"/>
<dbReference type="Gene3D" id="3.40.50.150">
    <property type="entry name" value="Vaccinia Virus protein VP39"/>
    <property type="match status" value="1"/>
</dbReference>
<dbReference type="SUPFAM" id="SSF53335">
    <property type="entry name" value="S-adenosyl-L-methionine-dependent methyltransferases"/>
    <property type="match status" value="1"/>
</dbReference>
<evidence type="ECO:0000313" key="8">
    <source>
        <dbReference type="Proteomes" id="UP001595456"/>
    </source>
</evidence>
<evidence type="ECO:0000313" key="7">
    <source>
        <dbReference type="EMBL" id="MFC3097395.1"/>
    </source>
</evidence>
<dbReference type="InterPro" id="IPR029063">
    <property type="entry name" value="SAM-dependent_MTases_sf"/>
</dbReference>
<dbReference type="InterPro" id="IPR012327">
    <property type="entry name" value="MeTrfase_D12"/>
</dbReference>
<dbReference type="PANTHER" id="PTHR30481">
    <property type="entry name" value="DNA ADENINE METHYLASE"/>
    <property type="match status" value="1"/>
</dbReference>
<protein>
    <recommendedName>
        <fullName evidence="2">site-specific DNA-methyltransferase (adenine-specific)</fullName>
        <ecNumber evidence="2">2.1.1.72</ecNumber>
    </recommendedName>
</protein>
<comment type="similarity">
    <text evidence="1">Belongs to the N(4)/N(6)-methyltransferase family.</text>
</comment>
<evidence type="ECO:0000256" key="1">
    <source>
        <dbReference type="ARBA" id="ARBA00006594"/>
    </source>
</evidence>
<reference evidence="8" key="1">
    <citation type="journal article" date="2019" name="Int. J. Syst. Evol. Microbiol.">
        <title>The Global Catalogue of Microorganisms (GCM) 10K type strain sequencing project: providing services to taxonomists for standard genome sequencing and annotation.</title>
        <authorList>
            <consortium name="The Broad Institute Genomics Platform"/>
            <consortium name="The Broad Institute Genome Sequencing Center for Infectious Disease"/>
            <person name="Wu L."/>
            <person name="Ma J."/>
        </authorList>
    </citation>
    <scope>NUCLEOTIDE SEQUENCE [LARGE SCALE GENOMIC DNA]</scope>
    <source>
        <strain evidence="8">KCTC 52607</strain>
    </source>
</reference>
<organism evidence="7 8">
    <name type="scientific">Alteraurantiacibacter palmitatis</name>
    <dbReference type="NCBI Taxonomy" id="2054628"/>
    <lineage>
        <taxon>Bacteria</taxon>
        <taxon>Pseudomonadati</taxon>
        <taxon>Pseudomonadota</taxon>
        <taxon>Alphaproteobacteria</taxon>
        <taxon>Sphingomonadales</taxon>
        <taxon>Erythrobacteraceae</taxon>
        <taxon>Alteraurantiacibacter</taxon>
    </lineage>
</organism>
<dbReference type="GO" id="GO:0032259">
    <property type="term" value="P:methylation"/>
    <property type="evidence" value="ECO:0007669"/>
    <property type="project" value="UniProtKB-KW"/>
</dbReference>
<evidence type="ECO:0000256" key="5">
    <source>
        <dbReference type="ARBA" id="ARBA00022691"/>
    </source>
</evidence>
<dbReference type="PRINTS" id="PR00505">
    <property type="entry name" value="D12N6MTFRASE"/>
</dbReference>
<sequence length="279" mass="31173">MHVTPTSSILDAIRPVTPAAGYQGGKRNLSRRICGLIDRLDHDGYAEPFVGMGGIFLRRSTRPRAEIINDISGDVATFFRVLQEHYPYFVDMLRWRVSSRSEFERLRALPPEQLTDLQRAARFLYLQRLAFGGKIQGRNFGVDARSGGRFNLARLEPMLSDIHERLQGVVIEQLPFERFIARYDRPGMLFYCDPPYFGCEGDYGADIFAPEDFARLAGIVAGARGRFIVSLNDTPEVRAIFAGLHLVPVETTWTIGSAHAAPKKVGEVLIANFDLAAPG</sequence>
<dbReference type="GO" id="GO:0008168">
    <property type="term" value="F:methyltransferase activity"/>
    <property type="evidence" value="ECO:0007669"/>
    <property type="project" value="UniProtKB-KW"/>
</dbReference>
<evidence type="ECO:0000256" key="2">
    <source>
        <dbReference type="ARBA" id="ARBA00011900"/>
    </source>
</evidence>
<dbReference type="Proteomes" id="UP001595456">
    <property type="component" value="Unassembled WGS sequence"/>
</dbReference>
<name>A0ABV7E7I3_9SPHN</name>
<dbReference type="EMBL" id="JBHRST010000008">
    <property type="protein sequence ID" value="MFC3097395.1"/>
    <property type="molecule type" value="Genomic_DNA"/>
</dbReference>
<keyword evidence="4" id="KW-0808">Transferase</keyword>
<dbReference type="RefSeq" id="WP_336926187.1">
    <property type="nucleotide sequence ID" value="NZ_JBANRO010000006.1"/>
</dbReference>
<dbReference type="PANTHER" id="PTHR30481:SF4">
    <property type="entry name" value="SITE-SPECIFIC DNA-METHYLTRANSFERASE (ADENINE-SPECIFIC)"/>
    <property type="match status" value="1"/>
</dbReference>
<keyword evidence="5" id="KW-0949">S-adenosyl-L-methionine</keyword>
<accession>A0ABV7E7I3</accession>
<comment type="catalytic activity">
    <reaction evidence="6">
        <text>a 2'-deoxyadenosine in DNA + S-adenosyl-L-methionine = an N(6)-methyl-2'-deoxyadenosine in DNA + S-adenosyl-L-homocysteine + H(+)</text>
        <dbReference type="Rhea" id="RHEA:15197"/>
        <dbReference type="Rhea" id="RHEA-COMP:12418"/>
        <dbReference type="Rhea" id="RHEA-COMP:12419"/>
        <dbReference type="ChEBI" id="CHEBI:15378"/>
        <dbReference type="ChEBI" id="CHEBI:57856"/>
        <dbReference type="ChEBI" id="CHEBI:59789"/>
        <dbReference type="ChEBI" id="CHEBI:90615"/>
        <dbReference type="ChEBI" id="CHEBI:90616"/>
        <dbReference type="EC" id="2.1.1.72"/>
    </reaction>
</comment>
<dbReference type="EC" id="2.1.1.72" evidence="2"/>
<dbReference type="InterPro" id="IPR012263">
    <property type="entry name" value="M_m6A_EcoRV"/>
</dbReference>
<comment type="caution">
    <text evidence="7">The sequence shown here is derived from an EMBL/GenBank/DDBJ whole genome shotgun (WGS) entry which is preliminary data.</text>
</comment>
<evidence type="ECO:0000256" key="6">
    <source>
        <dbReference type="ARBA" id="ARBA00047942"/>
    </source>
</evidence>
<keyword evidence="3 7" id="KW-0489">Methyltransferase</keyword>
<dbReference type="InterPro" id="IPR023095">
    <property type="entry name" value="Ade_MeTrfase_dom_2"/>
</dbReference>